<dbReference type="RefSeq" id="WP_145808239.1">
    <property type="nucleotide sequence ID" value="NZ_VIVK01000001.1"/>
</dbReference>
<proteinExistence type="predicted"/>
<dbReference type="EMBL" id="VIVK01000001">
    <property type="protein sequence ID" value="TWD82560.1"/>
    <property type="molecule type" value="Genomic_DNA"/>
</dbReference>
<protein>
    <recommendedName>
        <fullName evidence="3">DUF600 family protein</fullName>
    </recommendedName>
</protein>
<keyword evidence="2" id="KW-1185">Reference proteome</keyword>
<name>A0A561BUG4_9ACTN</name>
<dbReference type="SUPFAM" id="SSF160424">
    <property type="entry name" value="BH3703-like"/>
    <property type="match status" value="1"/>
</dbReference>
<evidence type="ECO:0000313" key="1">
    <source>
        <dbReference type="EMBL" id="TWD82560.1"/>
    </source>
</evidence>
<comment type="caution">
    <text evidence="1">The sequence shown here is derived from an EMBL/GenBank/DDBJ whole genome shotgun (WGS) entry which is preliminary data.</text>
</comment>
<dbReference type="InterPro" id="IPR036170">
    <property type="entry name" value="YezG-like_sf"/>
</dbReference>
<sequence>MSEKPTEMDTIDTMARALTAALPAGWREVSATYRVTAPYAELDASVVNAAGQSEQVDPLPDGLEGQFETLRLQMYQPGRGAWLTASLTITRAGRFSTDFDYEGEPSWSIPVSAEIYATDLAEFPREDEYIPAWLREKARNPR</sequence>
<gene>
    <name evidence="1" type="ORF">FB561_3693</name>
</gene>
<organism evidence="1 2">
    <name type="scientific">Kribbella amoyensis</name>
    <dbReference type="NCBI Taxonomy" id="996641"/>
    <lineage>
        <taxon>Bacteria</taxon>
        <taxon>Bacillati</taxon>
        <taxon>Actinomycetota</taxon>
        <taxon>Actinomycetes</taxon>
        <taxon>Propionibacteriales</taxon>
        <taxon>Kribbellaceae</taxon>
        <taxon>Kribbella</taxon>
    </lineage>
</organism>
<accession>A0A561BUG4</accession>
<evidence type="ECO:0000313" key="2">
    <source>
        <dbReference type="Proteomes" id="UP000318380"/>
    </source>
</evidence>
<evidence type="ECO:0008006" key="3">
    <source>
        <dbReference type="Google" id="ProtNLM"/>
    </source>
</evidence>
<dbReference type="AlphaFoldDB" id="A0A561BUG4"/>
<reference evidence="1 2" key="1">
    <citation type="submission" date="2019-06" db="EMBL/GenBank/DDBJ databases">
        <title>Sequencing the genomes of 1000 actinobacteria strains.</title>
        <authorList>
            <person name="Klenk H.-P."/>
        </authorList>
    </citation>
    <scope>NUCLEOTIDE SEQUENCE [LARGE SCALE GENOMIC DNA]</scope>
    <source>
        <strain evidence="1 2">DSM 24683</strain>
    </source>
</reference>
<dbReference type="OrthoDB" id="6957847at2"/>
<dbReference type="Proteomes" id="UP000318380">
    <property type="component" value="Unassembled WGS sequence"/>
</dbReference>